<evidence type="ECO:0000256" key="1">
    <source>
        <dbReference type="SAM" id="MobiDB-lite"/>
    </source>
</evidence>
<organism evidence="2 3">
    <name type="scientific">Naumannella cuiyingiana</name>
    <dbReference type="NCBI Taxonomy" id="1347891"/>
    <lineage>
        <taxon>Bacteria</taxon>
        <taxon>Bacillati</taxon>
        <taxon>Actinomycetota</taxon>
        <taxon>Actinomycetes</taxon>
        <taxon>Propionibacteriales</taxon>
        <taxon>Propionibacteriaceae</taxon>
        <taxon>Naumannella</taxon>
    </lineage>
</organism>
<protein>
    <recommendedName>
        <fullName evidence="4">DUF2630 family protein</fullName>
    </recommendedName>
</protein>
<sequence length="90" mass="10075">MSANDEVNANQLDDAGLLARINELAEEQKRLRERASDGTGDAEPGRIGQLEVELDRLWDLRRQREAKEEVGQNPDSARERPASEVEGYLG</sequence>
<evidence type="ECO:0000313" key="3">
    <source>
        <dbReference type="Proteomes" id="UP000527616"/>
    </source>
</evidence>
<dbReference type="Proteomes" id="UP000527616">
    <property type="component" value="Unassembled WGS sequence"/>
</dbReference>
<reference evidence="2 3" key="1">
    <citation type="submission" date="2020-07" db="EMBL/GenBank/DDBJ databases">
        <title>Sequencing the genomes of 1000 actinobacteria strains.</title>
        <authorList>
            <person name="Klenk H.-P."/>
        </authorList>
    </citation>
    <scope>NUCLEOTIDE SEQUENCE [LARGE SCALE GENOMIC DNA]</scope>
    <source>
        <strain evidence="2 3">DSM 103164</strain>
    </source>
</reference>
<keyword evidence="3" id="KW-1185">Reference proteome</keyword>
<evidence type="ECO:0000313" key="2">
    <source>
        <dbReference type="EMBL" id="NYI69795.1"/>
    </source>
</evidence>
<dbReference type="EMBL" id="JACBZS010000001">
    <property type="protein sequence ID" value="NYI69795.1"/>
    <property type="molecule type" value="Genomic_DNA"/>
</dbReference>
<evidence type="ECO:0008006" key="4">
    <source>
        <dbReference type="Google" id="ProtNLM"/>
    </source>
</evidence>
<dbReference type="RefSeq" id="WP_179443824.1">
    <property type="nucleotide sequence ID" value="NZ_JACBZS010000001.1"/>
</dbReference>
<dbReference type="AlphaFoldDB" id="A0A7Z0D6L4"/>
<feature type="compositionally biased region" description="Basic and acidic residues" evidence="1">
    <location>
        <begin position="65"/>
        <end position="83"/>
    </location>
</feature>
<proteinExistence type="predicted"/>
<accession>A0A7Z0D6L4</accession>
<dbReference type="InterPro" id="IPR020311">
    <property type="entry name" value="Uncharacterised_Rv0898c"/>
</dbReference>
<feature type="region of interest" description="Disordered" evidence="1">
    <location>
        <begin position="65"/>
        <end position="90"/>
    </location>
</feature>
<dbReference type="Pfam" id="PF10944">
    <property type="entry name" value="DUF2630"/>
    <property type="match status" value="1"/>
</dbReference>
<name>A0A7Z0D6L4_9ACTN</name>
<comment type="caution">
    <text evidence="2">The sequence shown here is derived from an EMBL/GenBank/DDBJ whole genome shotgun (WGS) entry which is preliminary data.</text>
</comment>
<gene>
    <name evidence="2" type="ORF">GGQ54_000355</name>
</gene>